<keyword evidence="4" id="KW-1185">Reference proteome</keyword>
<feature type="transmembrane region" description="Helical" evidence="2">
    <location>
        <begin position="12"/>
        <end position="35"/>
    </location>
</feature>
<keyword evidence="2" id="KW-1133">Transmembrane helix</keyword>
<dbReference type="GO" id="GO:0004519">
    <property type="term" value="F:endonuclease activity"/>
    <property type="evidence" value="ECO:0007669"/>
    <property type="project" value="UniProtKB-KW"/>
</dbReference>
<dbReference type="Proteomes" id="UP000320582">
    <property type="component" value="Unassembled WGS sequence"/>
</dbReference>
<gene>
    <name evidence="3" type="ORF">BD293_0351</name>
</gene>
<evidence type="ECO:0000313" key="4">
    <source>
        <dbReference type="Proteomes" id="UP000320582"/>
    </source>
</evidence>
<evidence type="ECO:0000256" key="1">
    <source>
        <dbReference type="SAM" id="MobiDB-lite"/>
    </source>
</evidence>
<feature type="region of interest" description="Disordered" evidence="1">
    <location>
        <begin position="61"/>
        <end position="97"/>
    </location>
</feature>
<reference evidence="3 4" key="1">
    <citation type="submission" date="2019-06" db="EMBL/GenBank/DDBJ databases">
        <title>Genomic Encyclopedia of Archaeal and Bacterial Type Strains, Phase II (KMG-II): from individual species to whole genera.</title>
        <authorList>
            <person name="Goeker M."/>
        </authorList>
    </citation>
    <scope>NUCLEOTIDE SEQUENCE [LARGE SCALE GENOMIC DNA]</scope>
    <source>
        <strain evidence="3 4">DSM 18423</strain>
    </source>
</reference>
<keyword evidence="3" id="KW-0378">Hydrolase</keyword>
<evidence type="ECO:0000313" key="3">
    <source>
        <dbReference type="EMBL" id="TQM91776.1"/>
    </source>
</evidence>
<dbReference type="EMBL" id="VFPT01000001">
    <property type="protein sequence ID" value="TQM91776.1"/>
    <property type="molecule type" value="Genomic_DNA"/>
</dbReference>
<feature type="compositionally biased region" description="Low complexity" evidence="1">
    <location>
        <begin position="68"/>
        <end position="90"/>
    </location>
</feature>
<sequence length="181" mass="18621">MPHSEIKNAPPLYGWSIAVAAGAVAAAVSFLLIGIEGNGSVLIGAVITLVVGVVFTIAETPPSSKPVKPTQQVTAKTAATPAAPTTVSAQESDADAGVQPQALEAPVGTADDLKQISGVGPVLERKLNDLGVYHFWQIAGWSAAEVAWVDGFLNFKGRIGRDEWLDQASKLAASSPSKPPA</sequence>
<protein>
    <submittedName>
        <fullName evidence="3">Putative flap endonuclease-1-like 5' DNA nuclease</fullName>
    </submittedName>
</protein>
<dbReference type="RefSeq" id="WP_142079577.1">
    <property type="nucleotide sequence ID" value="NZ_VFPT01000001.1"/>
</dbReference>
<accession>A0A543K9M6</accession>
<keyword evidence="3" id="KW-0540">Nuclease</keyword>
<proteinExistence type="predicted"/>
<keyword evidence="2" id="KW-0472">Membrane</keyword>
<dbReference type="AlphaFoldDB" id="A0A543K9M6"/>
<dbReference type="OrthoDB" id="9807941at2"/>
<organism evidence="3 4">
    <name type="scientific">Roseinatronobacter monicus</name>
    <dbReference type="NCBI Taxonomy" id="393481"/>
    <lineage>
        <taxon>Bacteria</taxon>
        <taxon>Pseudomonadati</taxon>
        <taxon>Pseudomonadota</taxon>
        <taxon>Alphaproteobacteria</taxon>
        <taxon>Rhodobacterales</taxon>
        <taxon>Paracoccaceae</taxon>
        <taxon>Roseinatronobacter</taxon>
    </lineage>
</organism>
<keyword evidence="2" id="KW-0812">Transmembrane</keyword>
<evidence type="ECO:0000256" key="2">
    <source>
        <dbReference type="SAM" id="Phobius"/>
    </source>
</evidence>
<comment type="caution">
    <text evidence="3">The sequence shown here is derived from an EMBL/GenBank/DDBJ whole genome shotgun (WGS) entry which is preliminary data.</text>
</comment>
<keyword evidence="3" id="KW-0255">Endonuclease</keyword>
<name>A0A543K9M6_9RHOB</name>
<dbReference type="Gene3D" id="1.10.150.20">
    <property type="entry name" value="5' to 3' exonuclease, C-terminal subdomain"/>
    <property type="match status" value="1"/>
</dbReference>
<feature type="transmembrane region" description="Helical" evidence="2">
    <location>
        <begin position="41"/>
        <end position="58"/>
    </location>
</feature>